<evidence type="ECO:0000256" key="2">
    <source>
        <dbReference type="SAM" id="Coils"/>
    </source>
</evidence>
<dbReference type="Proteomes" id="UP000287033">
    <property type="component" value="Unassembled WGS sequence"/>
</dbReference>
<dbReference type="OrthoDB" id="128924at2759"/>
<keyword evidence="1 2" id="KW-0175">Coiled coil</keyword>
<dbReference type="Gene3D" id="1.20.5.340">
    <property type="match status" value="1"/>
</dbReference>
<organism evidence="3 4">
    <name type="scientific">Chiloscyllium punctatum</name>
    <name type="common">Brownbanded bambooshark</name>
    <name type="synonym">Hemiscyllium punctatum</name>
    <dbReference type="NCBI Taxonomy" id="137246"/>
    <lineage>
        <taxon>Eukaryota</taxon>
        <taxon>Metazoa</taxon>
        <taxon>Chordata</taxon>
        <taxon>Craniata</taxon>
        <taxon>Vertebrata</taxon>
        <taxon>Chondrichthyes</taxon>
        <taxon>Elasmobranchii</taxon>
        <taxon>Galeomorphii</taxon>
        <taxon>Galeoidea</taxon>
        <taxon>Orectolobiformes</taxon>
        <taxon>Hemiscylliidae</taxon>
        <taxon>Chiloscyllium</taxon>
    </lineage>
</organism>
<dbReference type="EMBL" id="BEZZ01000199">
    <property type="protein sequence ID" value="GCC28322.1"/>
    <property type="molecule type" value="Genomic_DNA"/>
</dbReference>
<evidence type="ECO:0000256" key="1">
    <source>
        <dbReference type="ARBA" id="ARBA00023054"/>
    </source>
</evidence>
<dbReference type="FunFam" id="1.20.5.340:FF:000001">
    <property type="entry name" value="Tropomyosin alpha-1 chain isoform 2"/>
    <property type="match status" value="1"/>
</dbReference>
<dbReference type="SUPFAM" id="SSF57997">
    <property type="entry name" value="Tropomyosin"/>
    <property type="match status" value="1"/>
</dbReference>
<proteinExistence type="predicted"/>
<sequence>MDALKKKMQMLKLEKENAMDKADQAEVDKKAAEDRCLQLEEEIISLQKKQKATEDELDKCSESLRDTHGKLEIAEKKATDVSHFDNAIPFELTPPQDQLTVGLT</sequence>
<dbReference type="STRING" id="137246.A0A401SD26"/>
<evidence type="ECO:0000313" key="4">
    <source>
        <dbReference type="Proteomes" id="UP000287033"/>
    </source>
</evidence>
<protein>
    <submittedName>
        <fullName evidence="3">Uncharacterized protein</fullName>
    </submittedName>
</protein>
<accession>A0A401SD26</accession>
<feature type="coiled-coil region" evidence="2">
    <location>
        <begin position="1"/>
        <end position="56"/>
    </location>
</feature>
<gene>
    <name evidence="3" type="ORF">chiPu_0006752</name>
</gene>
<dbReference type="InterPro" id="IPR000533">
    <property type="entry name" value="Tropomyosin"/>
</dbReference>
<keyword evidence="4" id="KW-1185">Reference proteome</keyword>
<dbReference type="AlphaFoldDB" id="A0A401SD26"/>
<dbReference type="Pfam" id="PF00261">
    <property type="entry name" value="Tropomyosin"/>
    <property type="match status" value="1"/>
</dbReference>
<reference evidence="3 4" key="1">
    <citation type="journal article" date="2018" name="Nat. Ecol. Evol.">
        <title>Shark genomes provide insights into elasmobranch evolution and the origin of vertebrates.</title>
        <authorList>
            <person name="Hara Y"/>
            <person name="Yamaguchi K"/>
            <person name="Onimaru K"/>
            <person name="Kadota M"/>
            <person name="Koyanagi M"/>
            <person name="Keeley SD"/>
            <person name="Tatsumi K"/>
            <person name="Tanaka K"/>
            <person name="Motone F"/>
            <person name="Kageyama Y"/>
            <person name="Nozu R"/>
            <person name="Adachi N"/>
            <person name="Nishimura O"/>
            <person name="Nakagawa R"/>
            <person name="Tanegashima C"/>
            <person name="Kiyatake I"/>
            <person name="Matsumoto R"/>
            <person name="Murakumo K"/>
            <person name="Nishida K"/>
            <person name="Terakita A"/>
            <person name="Kuratani S"/>
            <person name="Sato K"/>
            <person name="Hyodo S Kuraku.S."/>
        </authorList>
    </citation>
    <scope>NUCLEOTIDE SEQUENCE [LARGE SCALE GENOMIC DNA]</scope>
</reference>
<comment type="caution">
    <text evidence="3">The sequence shown here is derived from an EMBL/GenBank/DDBJ whole genome shotgun (WGS) entry which is preliminary data.</text>
</comment>
<evidence type="ECO:0000313" key="3">
    <source>
        <dbReference type="EMBL" id="GCC28322.1"/>
    </source>
</evidence>
<dbReference type="OMA" id="KYSEWIC"/>
<name>A0A401SD26_CHIPU</name>